<evidence type="ECO:0000256" key="1">
    <source>
        <dbReference type="ARBA" id="ARBA00004128"/>
    </source>
</evidence>
<feature type="transmembrane region" description="Helical" evidence="14">
    <location>
        <begin position="473"/>
        <end position="496"/>
    </location>
</feature>
<dbReference type="FunFam" id="1.20.1560.10:FF:000020">
    <property type="entry name" value="ABC metal ion transporter"/>
    <property type="match status" value="1"/>
</dbReference>
<dbReference type="CDD" id="cd18603">
    <property type="entry name" value="ABC_6TM_MRP1_2_3_6_D2_like"/>
    <property type="match status" value="1"/>
</dbReference>
<evidence type="ECO:0000256" key="5">
    <source>
        <dbReference type="ARBA" id="ARBA00022554"/>
    </source>
</evidence>
<keyword evidence="12 14" id="KW-0472">Membrane</keyword>
<evidence type="ECO:0000259" key="16">
    <source>
        <dbReference type="PROSITE" id="PS50929"/>
    </source>
</evidence>
<keyword evidence="18" id="KW-1185">Reference proteome</keyword>
<dbReference type="FunFam" id="1.20.1560.10:FF:000001">
    <property type="entry name" value="ATP-binding cassette subfamily C member 1"/>
    <property type="match status" value="1"/>
</dbReference>
<dbReference type="Pfam" id="PF24357">
    <property type="entry name" value="TMD0_ABC"/>
    <property type="match status" value="1"/>
</dbReference>
<dbReference type="Pfam" id="PF00664">
    <property type="entry name" value="ABC_membrane"/>
    <property type="match status" value="2"/>
</dbReference>
<feature type="domain" description="ABC transmembrane type-1" evidence="16">
    <location>
        <begin position="328"/>
        <end position="617"/>
    </location>
</feature>
<keyword evidence="9" id="KW-0067">ATP-binding</keyword>
<keyword evidence="3" id="KW-0813">Transport</keyword>
<dbReference type="PROSITE" id="PS50929">
    <property type="entry name" value="ABC_TM1F"/>
    <property type="match status" value="2"/>
</dbReference>
<dbReference type="Gene3D" id="1.20.1560.10">
    <property type="entry name" value="ABC transporter type 1, transmembrane domain"/>
    <property type="match status" value="2"/>
</dbReference>
<dbReference type="PANTHER" id="PTHR24223:SF443">
    <property type="entry name" value="MULTIDRUG-RESISTANCE LIKE PROTEIN 1, ISOFORM I"/>
    <property type="match status" value="1"/>
</dbReference>
<feature type="domain" description="ABC transporter" evidence="15">
    <location>
        <begin position="1326"/>
        <end position="1561"/>
    </location>
</feature>
<dbReference type="InterPro" id="IPR036640">
    <property type="entry name" value="ABC1_TM_sf"/>
</dbReference>
<dbReference type="PROSITE" id="PS50893">
    <property type="entry name" value="ABC_TRANSPORTER_2"/>
    <property type="match status" value="2"/>
</dbReference>
<feature type="transmembrane region" description="Helical" evidence="14">
    <location>
        <begin position="1001"/>
        <end position="1025"/>
    </location>
</feature>
<comment type="subcellular location">
    <subcellularLocation>
        <location evidence="1">Vacuole membrane</location>
        <topology evidence="1">Multi-pass membrane protein</topology>
    </subcellularLocation>
</comment>
<dbReference type="InterPro" id="IPR017871">
    <property type="entry name" value="ABC_transporter-like_CS"/>
</dbReference>
<reference evidence="17 18" key="1">
    <citation type="journal article" date="2016" name="Genome Biol. Evol.">
        <title>Divergent and convergent evolution of fungal pathogenicity.</title>
        <authorList>
            <person name="Shang Y."/>
            <person name="Xiao G."/>
            <person name="Zheng P."/>
            <person name="Cen K."/>
            <person name="Zhan S."/>
            <person name="Wang C."/>
        </authorList>
    </citation>
    <scope>NUCLEOTIDE SEQUENCE [LARGE SCALE GENOMIC DNA]</scope>
    <source>
        <strain evidence="17 18">RCEF 264</strain>
    </source>
</reference>
<dbReference type="OrthoDB" id="6500128at2759"/>
<evidence type="ECO:0000256" key="13">
    <source>
        <dbReference type="SAM" id="MobiDB-lite"/>
    </source>
</evidence>
<dbReference type="EMBL" id="AZHD01000025">
    <property type="protein sequence ID" value="OAA54100.1"/>
    <property type="molecule type" value="Genomic_DNA"/>
</dbReference>
<sequence length="1566" mass="173978">MEDDIFPSFATFPDDQKVIFAQTGSFSGYRPLLPLGSGYLGSSRSSGQPFCGNEEGWGPMSPFRYDFTPCFIDVWVASVAAFGVVAGAVALWWLLTKKPSNGLPKTAFFWTKQSIFGLVIADFFVQLVLQIISYRSIWFADFRFWTTALTLLSLAVVFAIQWVEHPRLRNANGVVLFYWLFLVIVLSVKFRSLVSQQLYADNLPYFITYAVGVGLSIVEFLLEWLVPRKQSVYEALVDEEEEECPAEYATIFSRLIFSWMTPLMRHGYKQFLTEDDLWGLVHRDRTKETGRAFDHAWEKELKRKSVVSGRSRPSLWIAAARAYGGPYAMAALFKIGNDLSAFTQPQLLRLLITFVQSYDPAVAMPPQPVIQGAAIALAMFAIAAFQTVMIHQYFQLTFVTGMRIKGGLTSAIYRKALKLSNEGRSSKTTGDIVNYMAVDVQRLQDLTQFAQQVWSAPFQICICMFSLYKLVGWSMLAGIGVMIVMIPINGLIARFMKRLQKQQMKNKDARSRLIAEIINNMKSIKLYAWGAAFMNKLNYIRNDLELKNLRRIGASQAVANFTWSTTPFLVSCSTFAVFVMTHDEPLSTAIVFPALTLFNLLTFPLSVLPMVITSIIEATVAVTRLTDFFIAEEIQPDAVTALPAVEVMGEEAVGIRDGSFSWNRHESRQALSHINFFADKGELTCVIGRVGAGKSSLLQCILGDLWKVKGDVRVAGNVAYVAQQAWIMNATVKENIIFGYRYDSNFYEQTVKACALLDDFAQLPDGDETVVGERGISLSGGQKARVALARAVYARADVYLLDDCLSAVDSHVGRHLIDNVLGPKGLLRSKTRILATNSIPVLVESNSIYMLRDGEVVEKGTYRQLMAMKGLVSDLIKTANQSESGPSSAGGAGSLRESGSETSTVIEAENQLKEDDMEEAQEGLASLQSIKPGPSASVSKKHRTGSMATLRRASAASFRGPRGKLTDEELAGSKTRQSKEHSEQGKVKWNVYLEYAKTSNLFAVAIYLIALISSQSVNIGGSVWLKKWADHNTKVGENSDFGKYIGVYFAFGIGAALLTVAQTLILWIFCSIEASRKLHERMATAIFRSPMSFFDVTPAGRILNRFSSDIYRVDEILARTFNMLFVNVSRSGFTLAVISVTTPAFVALIIPLACMYIFIQRYYLYTSRELKRLDSVTKSPIYAHFQESLGGVSTIRAYRQQPRFEKENEWRVDTNLRAYFPSISSNRWLAVRLEFIGAVVILGAAGLSVISVANHSGLSAGMVGLAMSYALQITTSLNWIVRQSVEVETNIVSVERVLEYANLPSEAPEIIRRNRPPVSWPSRGEVEFRDYSARYREGLDLVLKNVNLDIKPHEKIGVVGRTGAGKSSLTLALFRIIEPDTGHIRIDDLNTSTIGLLDLRRRLAIIPQDAALFEGSIRDNLDPAHVHDDTELWTVLEHARLKDHVSTMSGGLEAHIYEGGSNLSQGQRQLVSLARALLTPSSILVLDEATAAVDVETDRMLQTTLRSPLFANRTIITVAHRINTILDSDRVVVLEKGEVAEFGTPQELLTTRGLFYGLVREAGLAD</sequence>
<dbReference type="InterPro" id="IPR056227">
    <property type="entry name" value="TMD0_ABC"/>
</dbReference>
<evidence type="ECO:0000256" key="11">
    <source>
        <dbReference type="ARBA" id="ARBA00022989"/>
    </source>
</evidence>
<dbReference type="Pfam" id="PF00005">
    <property type="entry name" value="ABC_tran"/>
    <property type="match status" value="2"/>
</dbReference>
<evidence type="ECO:0000313" key="18">
    <source>
        <dbReference type="Proteomes" id="UP000076874"/>
    </source>
</evidence>
<keyword evidence="8" id="KW-0547">Nucleotide-binding</keyword>
<dbReference type="SMART" id="SM00382">
    <property type="entry name" value="AAA"/>
    <property type="match status" value="2"/>
</dbReference>
<feature type="transmembrane region" description="Helical" evidence="14">
    <location>
        <begin position="115"/>
        <end position="132"/>
    </location>
</feature>
<keyword evidence="11 14" id="KW-1133">Transmembrane helix</keyword>
<feature type="region of interest" description="Disordered" evidence="13">
    <location>
        <begin position="879"/>
        <end position="981"/>
    </location>
</feature>
<feature type="transmembrane region" description="Helical" evidence="14">
    <location>
        <begin position="1260"/>
        <end position="1281"/>
    </location>
</feature>
<keyword evidence="4" id="KW-0597">Phosphoprotein</keyword>
<dbReference type="CDD" id="cd03244">
    <property type="entry name" value="ABCC_MRP_domain2"/>
    <property type="match status" value="1"/>
</dbReference>
<evidence type="ECO:0000256" key="7">
    <source>
        <dbReference type="ARBA" id="ARBA00022737"/>
    </source>
</evidence>
<keyword evidence="5" id="KW-0926">Vacuole</keyword>
<keyword evidence="7" id="KW-0677">Repeat</keyword>
<dbReference type="InterPro" id="IPR050173">
    <property type="entry name" value="ABC_transporter_C-like"/>
</dbReference>
<evidence type="ECO:0000256" key="8">
    <source>
        <dbReference type="ARBA" id="ARBA00022741"/>
    </source>
</evidence>
<keyword evidence="10" id="KW-1278">Translocase</keyword>
<dbReference type="GO" id="GO:0005524">
    <property type="term" value="F:ATP binding"/>
    <property type="evidence" value="ECO:0007669"/>
    <property type="project" value="UniProtKB-KW"/>
</dbReference>
<dbReference type="SUPFAM" id="SSF90123">
    <property type="entry name" value="ABC transporter transmembrane region"/>
    <property type="match status" value="2"/>
</dbReference>
<dbReference type="Proteomes" id="UP000076874">
    <property type="component" value="Unassembled WGS sequence"/>
</dbReference>
<evidence type="ECO:0000256" key="14">
    <source>
        <dbReference type="SAM" id="Phobius"/>
    </source>
</evidence>
<accession>A0A162MC69</accession>
<dbReference type="FunFam" id="3.40.50.300:FF:000565">
    <property type="entry name" value="ABC bile acid transporter"/>
    <property type="match status" value="1"/>
</dbReference>
<evidence type="ECO:0000256" key="4">
    <source>
        <dbReference type="ARBA" id="ARBA00022553"/>
    </source>
</evidence>
<feature type="transmembrane region" description="Helical" evidence="14">
    <location>
        <begin position="175"/>
        <end position="194"/>
    </location>
</feature>
<feature type="transmembrane region" description="Helical" evidence="14">
    <location>
        <begin position="1045"/>
        <end position="1072"/>
    </location>
</feature>
<proteinExistence type="inferred from homology"/>
<evidence type="ECO:0000256" key="9">
    <source>
        <dbReference type="ARBA" id="ARBA00022840"/>
    </source>
</evidence>
<feature type="transmembrane region" description="Helical" evidence="14">
    <location>
        <begin position="1133"/>
        <end position="1159"/>
    </location>
</feature>
<evidence type="ECO:0000256" key="12">
    <source>
        <dbReference type="ARBA" id="ARBA00023136"/>
    </source>
</evidence>
<feature type="transmembrane region" description="Helical" evidence="14">
    <location>
        <begin position="1235"/>
        <end position="1253"/>
    </location>
</feature>
<evidence type="ECO:0000256" key="2">
    <source>
        <dbReference type="ARBA" id="ARBA00009726"/>
    </source>
</evidence>
<dbReference type="CDD" id="cd03250">
    <property type="entry name" value="ABCC_MRP_domain1"/>
    <property type="match status" value="1"/>
</dbReference>
<dbReference type="PROSITE" id="PS00211">
    <property type="entry name" value="ABC_TRANSPORTER_1"/>
    <property type="match status" value="2"/>
</dbReference>
<dbReference type="GO" id="GO:0000329">
    <property type="term" value="C:fungal-type vacuole membrane"/>
    <property type="evidence" value="ECO:0007669"/>
    <property type="project" value="EnsemblFungi"/>
</dbReference>
<dbReference type="FunFam" id="3.40.50.300:FF:000450">
    <property type="entry name" value="ABC transporter C family member 2"/>
    <property type="match status" value="1"/>
</dbReference>
<dbReference type="InterPro" id="IPR003439">
    <property type="entry name" value="ABC_transporter-like_ATP-bd"/>
</dbReference>
<dbReference type="InterPro" id="IPR011527">
    <property type="entry name" value="ABC1_TM_dom"/>
</dbReference>
<feature type="transmembrane region" description="Helical" evidence="14">
    <location>
        <begin position="557"/>
        <end position="580"/>
    </location>
</feature>
<protein>
    <submittedName>
        <fullName evidence="17">ABC metal ion transporter</fullName>
    </submittedName>
</protein>
<feature type="domain" description="ABC transporter" evidence="15">
    <location>
        <begin position="655"/>
        <end position="878"/>
    </location>
</feature>
<comment type="caution">
    <text evidence="17">The sequence shown here is derived from an EMBL/GenBank/DDBJ whole genome shotgun (WGS) entry which is preliminary data.</text>
</comment>
<feature type="transmembrane region" description="Helical" evidence="14">
    <location>
        <begin position="586"/>
        <end position="608"/>
    </location>
</feature>
<feature type="transmembrane region" description="Helical" evidence="14">
    <location>
        <begin position="144"/>
        <end position="163"/>
    </location>
</feature>
<evidence type="ECO:0000256" key="6">
    <source>
        <dbReference type="ARBA" id="ARBA00022692"/>
    </source>
</evidence>
<gene>
    <name evidence="17" type="ORF">SPI_09034</name>
</gene>
<dbReference type="STRING" id="1081102.A0A162MC69"/>
<feature type="domain" description="ABC transmembrane type-1" evidence="16">
    <location>
        <begin position="1005"/>
        <end position="1289"/>
    </location>
</feature>
<evidence type="ECO:0000313" key="17">
    <source>
        <dbReference type="EMBL" id="OAA54100.1"/>
    </source>
</evidence>
<name>A0A162MC69_9HYPO</name>
<dbReference type="SUPFAM" id="SSF52540">
    <property type="entry name" value="P-loop containing nucleoside triphosphate hydrolases"/>
    <property type="match status" value="2"/>
</dbReference>
<dbReference type="GO" id="GO:0042592">
    <property type="term" value="P:homeostatic process"/>
    <property type="evidence" value="ECO:0007669"/>
    <property type="project" value="UniProtKB-ARBA"/>
</dbReference>
<keyword evidence="6 14" id="KW-0812">Transmembrane</keyword>
<dbReference type="GO" id="GO:0140359">
    <property type="term" value="F:ABC-type transporter activity"/>
    <property type="evidence" value="ECO:0007669"/>
    <property type="project" value="InterPro"/>
</dbReference>
<dbReference type="InterPro" id="IPR027417">
    <property type="entry name" value="P-loop_NTPase"/>
</dbReference>
<comment type="similarity">
    <text evidence="2">Belongs to the ABC transporter superfamily. ABCC family. Conjugate transporter (TC 3.A.1.208) subfamily.</text>
</comment>
<dbReference type="Gene3D" id="3.40.50.300">
    <property type="entry name" value="P-loop containing nucleotide triphosphate hydrolases"/>
    <property type="match status" value="2"/>
</dbReference>
<evidence type="ECO:0000256" key="10">
    <source>
        <dbReference type="ARBA" id="ARBA00022967"/>
    </source>
</evidence>
<evidence type="ECO:0000256" key="3">
    <source>
        <dbReference type="ARBA" id="ARBA00022448"/>
    </source>
</evidence>
<dbReference type="PANTHER" id="PTHR24223">
    <property type="entry name" value="ATP-BINDING CASSETTE SUB-FAMILY C"/>
    <property type="match status" value="1"/>
</dbReference>
<dbReference type="GO" id="GO:0016887">
    <property type="term" value="F:ATP hydrolysis activity"/>
    <property type="evidence" value="ECO:0007669"/>
    <property type="project" value="InterPro"/>
</dbReference>
<evidence type="ECO:0000259" key="15">
    <source>
        <dbReference type="PROSITE" id="PS50893"/>
    </source>
</evidence>
<organism evidence="17 18">
    <name type="scientific">Niveomyces insectorum RCEF 264</name>
    <dbReference type="NCBI Taxonomy" id="1081102"/>
    <lineage>
        <taxon>Eukaryota</taxon>
        <taxon>Fungi</taxon>
        <taxon>Dikarya</taxon>
        <taxon>Ascomycota</taxon>
        <taxon>Pezizomycotina</taxon>
        <taxon>Sordariomycetes</taxon>
        <taxon>Hypocreomycetidae</taxon>
        <taxon>Hypocreales</taxon>
        <taxon>Cordycipitaceae</taxon>
        <taxon>Niveomyces</taxon>
    </lineage>
</organism>
<feature type="transmembrane region" description="Helical" evidence="14">
    <location>
        <begin position="206"/>
        <end position="226"/>
    </location>
</feature>
<feature type="transmembrane region" description="Helical" evidence="14">
    <location>
        <begin position="74"/>
        <end position="95"/>
    </location>
</feature>
<feature type="transmembrane region" description="Helical" evidence="14">
    <location>
        <begin position="373"/>
        <end position="394"/>
    </location>
</feature>
<dbReference type="GO" id="GO:0042144">
    <property type="term" value="P:vacuole fusion, non-autophagic"/>
    <property type="evidence" value="ECO:0007669"/>
    <property type="project" value="EnsemblFungi"/>
</dbReference>
<dbReference type="CDD" id="cd18595">
    <property type="entry name" value="ABC_6TM_MRP1_2_3_6_D1_like"/>
    <property type="match status" value="1"/>
</dbReference>
<dbReference type="InterPro" id="IPR003593">
    <property type="entry name" value="AAA+_ATPase"/>
</dbReference>
<dbReference type="GO" id="GO:0015086">
    <property type="term" value="F:cadmium ion transmembrane transporter activity"/>
    <property type="evidence" value="ECO:0007669"/>
    <property type="project" value="EnsemblFungi"/>
</dbReference>